<dbReference type="AlphaFoldDB" id="A0A6M8SSG4"/>
<dbReference type="EMBL" id="CP054144">
    <property type="protein sequence ID" value="QKJ68262.1"/>
    <property type="molecule type" value="Genomic_DNA"/>
</dbReference>
<name>A0A6M8SSG4_9NEIS</name>
<organism evidence="1 2">
    <name type="scientific">Deefgea piscis</name>
    <dbReference type="NCBI Taxonomy" id="2739061"/>
    <lineage>
        <taxon>Bacteria</taxon>
        <taxon>Pseudomonadati</taxon>
        <taxon>Pseudomonadota</taxon>
        <taxon>Betaproteobacteria</taxon>
        <taxon>Neisseriales</taxon>
        <taxon>Chitinibacteraceae</taxon>
        <taxon>Deefgea</taxon>
    </lineage>
</organism>
<proteinExistence type="predicted"/>
<dbReference type="KEGG" id="dee:HQN60_15735"/>
<evidence type="ECO:0000313" key="1">
    <source>
        <dbReference type="EMBL" id="QKJ68262.1"/>
    </source>
</evidence>
<sequence length="103" mass="11852">MNDKNMNQVLNEMEKTAQVIEAFVAAAVPDQLSHDGFLVAQYFPQFIRRHIADIQKLQLTEHCYPALPENTDDPVRADVDRIHLQNQNVSAWLNEQITHTGKR</sequence>
<dbReference type="Proteomes" id="UP000504844">
    <property type="component" value="Plasmid unnamed1"/>
</dbReference>
<accession>A0A6M8SSG4</accession>
<dbReference type="RefSeq" id="WP_173534763.1">
    <property type="nucleotide sequence ID" value="NZ_CP054144.1"/>
</dbReference>
<gene>
    <name evidence="1" type="ORF">HQN60_15735</name>
</gene>
<geneLocation type="plasmid" evidence="1 2">
    <name>unnamed1</name>
</geneLocation>
<keyword evidence="2" id="KW-1185">Reference proteome</keyword>
<protein>
    <submittedName>
        <fullName evidence="1">Uncharacterized protein</fullName>
    </submittedName>
</protein>
<reference evidence="1 2" key="1">
    <citation type="submission" date="2020-05" db="EMBL/GenBank/DDBJ databases">
        <title>Complete genome sequence of Deefgea sp. D17.</title>
        <authorList>
            <person name="Bae J.-W."/>
            <person name="Han J.E."/>
        </authorList>
    </citation>
    <scope>NUCLEOTIDE SEQUENCE [LARGE SCALE GENOMIC DNA]</scope>
    <source>
        <strain evidence="1 2">D17</strain>
        <plasmid evidence="1 2">unnamed1</plasmid>
    </source>
</reference>
<evidence type="ECO:0000313" key="2">
    <source>
        <dbReference type="Proteomes" id="UP000504844"/>
    </source>
</evidence>
<keyword evidence="1" id="KW-0614">Plasmid</keyword>